<evidence type="ECO:0000259" key="2">
    <source>
        <dbReference type="Pfam" id="PF00534"/>
    </source>
</evidence>
<dbReference type="Gene3D" id="3.40.50.2000">
    <property type="entry name" value="Glycogen Phosphorylase B"/>
    <property type="match status" value="1"/>
</dbReference>
<accession>A0A316DM37</accession>
<dbReference type="PANTHER" id="PTHR46401:SF2">
    <property type="entry name" value="GLYCOSYLTRANSFERASE WBBK-RELATED"/>
    <property type="match status" value="1"/>
</dbReference>
<evidence type="ECO:0000256" key="1">
    <source>
        <dbReference type="ARBA" id="ARBA00022679"/>
    </source>
</evidence>
<dbReference type="GO" id="GO:0016757">
    <property type="term" value="F:glycosyltransferase activity"/>
    <property type="evidence" value="ECO:0007669"/>
    <property type="project" value="InterPro"/>
</dbReference>
<organism evidence="3 4">
    <name type="scientific">Xanthomarina spongicola</name>
    <dbReference type="NCBI Taxonomy" id="570520"/>
    <lineage>
        <taxon>Bacteria</taxon>
        <taxon>Pseudomonadati</taxon>
        <taxon>Bacteroidota</taxon>
        <taxon>Flavobacteriia</taxon>
        <taxon>Flavobacteriales</taxon>
        <taxon>Flavobacteriaceae</taxon>
        <taxon>Xanthomarina</taxon>
    </lineage>
</organism>
<dbReference type="EMBL" id="QGGP01000004">
    <property type="protein sequence ID" value="PWK18612.1"/>
    <property type="molecule type" value="Genomic_DNA"/>
</dbReference>
<dbReference type="AlphaFoldDB" id="A0A316DM37"/>
<protein>
    <submittedName>
        <fullName evidence="3">Glycosyl transferase family 1</fullName>
    </submittedName>
</protein>
<dbReference type="SUPFAM" id="SSF53756">
    <property type="entry name" value="UDP-Glycosyltransferase/glycogen phosphorylase"/>
    <property type="match status" value="1"/>
</dbReference>
<dbReference type="GO" id="GO:0009103">
    <property type="term" value="P:lipopolysaccharide biosynthetic process"/>
    <property type="evidence" value="ECO:0007669"/>
    <property type="project" value="TreeGrafter"/>
</dbReference>
<keyword evidence="4" id="KW-1185">Reference proteome</keyword>
<feature type="domain" description="Glycosyl transferase family 1" evidence="2">
    <location>
        <begin position="199"/>
        <end position="341"/>
    </location>
</feature>
<name>A0A316DM37_9FLAO</name>
<proteinExistence type="predicted"/>
<dbReference type="Pfam" id="PF00534">
    <property type="entry name" value="Glycos_transf_1"/>
    <property type="match status" value="1"/>
</dbReference>
<sequence length="377" mass="42895">MKSLTIISHTEHYKNSDGSIVGLGSTVTEINHLLEIFDMVIHVAMLHDSVPPPSALPYLSDKITFVALPAVGGTSINDKMAIVFKAPHILNTIRKAVEETDYFQFRAPTGIGVYVIPYLIFLSKKKGWFKYAGNWKQQNATMAYSFQRWLLKQQKRTVTINGMWNDQPKQCKTFENPCLTKDEIELGKQTIANKIFQFPLQFCFVGRLEAAKGLDLIIEAIQSLEPEELLKIGTIHLVGEGKRITEYKKKIKDINLPFEFHGFLSRIEVHDIYRKSHAIILPSASEGFPKVIAEAMNYGCVPIVSNVSSIGHYIKDNKNGFLIETLNAEGVVKVLRYFLNLHQTEYFNLVNLDNKELAKFSYAFYNQRIKDEILLSD</sequence>
<gene>
    <name evidence="3" type="ORF">LX78_01919</name>
</gene>
<evidence type="ECO:0000313" key="3">
    <source>
        <dbReference type="EMBL" id="PWK18612.1"/>
    </source>
</evidence>
<keyword evidence="1 3" id="KW-0808">Transferase</keyword>
<reference evidence="3 4" key="1">
    <citation type="submission" date="2018-05" db="EMBL/GenBank/DDBJ databases">
        <title>Genomic Encyclopedia of Archaeal and Bacterial Type Strains, Phase II (KMG-II): from individual species to whole genera.</title>
        <authorList>
            <person name="Goeker M."/>
        </authorList>
    </citation>
    <scope>NUCLEOTIDE SEQUENCE [LARGE SCALE GENOMIC DNA]</scope>
    <source>
        <strain evidence="3 4">DSM 22637</strain>
    </source>
</reference>
<dbReference type="InterPro" id="IPR001296">
    <property type="entry name" value="Glyco_trans_1"/>
</dbReference>
<dbReference type="CDD" id="cd03801">
    <property type="entry name" value="GT4_PimA-like"/>
    <property type="match status" value="1"/>
</dbReference>
<dbReference type="PANTHER" id="PTHR46401">
    <property type="entry name" value="GLYCOSYLTRANSFERASE WBBK-RELATED"/>
    <property type="match status" value="1"/>
</dbReference>
<comment type="caution">
    <text evidence="3">The sequence shown here is derived from an EMBL/GenBank/DDBJ whole genome shotgun (WGS) entry which is preliminary data.</text>
</comment>
<evidence type="ECO:0000313" key="4">
    <source>
        <dbReference type="Proteomes" id="UP000245430"/>
    </source>
</evidence>
<dbReference type="OrthoDB" id="1395864at2"/>
<dbReference type="Proteomes" id="UP000245430">
    <property type="component" value="Unassembled WGS sequence"/>
</dbReference>